<evidence type="ECO:0000313" key="2">
    <source>
        <dbReference type="EMBL" id="PNW12031.1"/>
    </source>
</evidence>
<dbReference type="KEGG" id="clac:EG342_14855"/>
<evidence type="ECO:0000313" key="3">
    <source>
        <dbReference type="Proteomes" id="UP000236262"/>
    </source>
</evidence>
<evidence type="ECO:0000313" key="1">
    <source>
        <dbReference type="EMBL" id="AZA83082.1"/>
    </source>
</evidence>
<name>A0A3G6RFC5_CHRLC</name>
<dbReference type="Proteomes" id="UP000279972">
    <property type="component" value="Chromosome"/>
</dbReference>
<protein>
    <submittedName>
        <fullName evidence="2">Uncharacterized protein</fullName>
    </submittedName>
</protein>
<accession>A0A3G6RFC5</accession>
<evidence type="ECO:0000313" key="4">
    <source>
        <dbReference type="Proteomes" id="UP000279972"/>
    </source>
</evidence>
<gene>
    <name evidence="2" type="ORF">C1637_19960</name>
    <name evidence="1" type="ORF">EG342_14855</name>
</gene>
<dbReference type="Proteomes" id="UP000236262">
    <property type="component" value="Unassembled WGS sequence"/>
</dbReference>
<organism evidence="2 3">
    <name type="scientific">Chryseobacterium lactis</name>
    <dbReference type="NCBI Taxonomy" id="1241981"/>
    <lineage>
        <taxon>Bacteria</taxon>
        <taxon>Pseudomonadati</taxon>
        <taxon>Bacteroidota</taxon>
        <taxon>Flavobacteriia</taxon>
        <taxon>Flavobacteriales</taxon>
        <taxon>Weeksellaceae</taxon>
        <taxon>Chryseobacterium group</taxon>
        <taxon>Chryseobacterium</taxon>
    </lineage>
</organism>
<sequence>MNIGLKPEIKHIFKYQFLIFKPLKNGSEKYKTKIIKYNSNFKKRKGYEKLLNRRSTTLF</sequence>
<reference evidence="1 4" key="2">
    <citation type="submission" date="2018-11" db="EMBL/GenBank/DDBJ databases">
        <title>Proposal to divide the Flavobacteriaceae and reorganize its genera based on Amino Acid Identity values calculated from whole genome sequences.</title>
        <authorList>
            <person name="Nicholson A.C."/>
            <person name="Gulvik C.A."/>
            <person name="Whitney A.M."/>
            <person name="Humrighouse B.W."/>
            <person name="Bell M."/>
            <person name="Holmes B."/>
            <person name="Steigerwalt A.G."/>
            <person name="Villarma A."/>
            <person name="Sheth M."/>
            <person name="Batra D."/>
            <person name="Pryor J."/>
            <person name="Bernardet J.-F."/>
            <person name="Hugo C."/>
            <person name="Kampfer P."/>
            <person name="Newman J."/>
            <person name="McQuiston J.R."/>
        </authorList>
    </citation>
    <scope>NUCLEOTIDE SEQUENCE [LARGE SCALE GENOMIC DNA]</scope>
    <source>
        <strain evidence="1 4">KC_1864</strain>
    </source>
</reference>
<dbReference type="EMBL" id="PPEH01000009">
    <property type="protein sequence ID" value="PNW12031.1"/>
    <property type="molecule type" value="Genomic_DNA"/>
</dbReference>
<dbReference type="EMBL" id="CP033924">
    <property type="protein sequence ID" value="AZA83082.1"/>
    <property type="molecule type" value="Genomic_DNA"/>
</dbReference>
<keyword evidence="4" id="KW-1185">Reference proteome</keyword>
<dbReference type="AlphaFoldDB" id="A0A3G6RFC5"/>
<reference evidence="2 3" key="1">
    <citation type="submission" date="2018-01" db="EMBL/GenBank/DDBJ databases">
        <title>Draft genome sequences of Chryseobacterium lactis NCTC11390, Chryseobacterium oncorhynchi 701B-08, and Chryseobacterium viscerum 687B-08.</title>
        <authorList>
            <person name="Jeong J.-J."/>
            <person name="Lee Y.J."/>
            <person name="Park B."/>
            <person name="Choi I.-G."/>
            <person name="Kim K.D."/>
        </authorList>
    </citation>
    <scope>NUCLEOTIDE SEQUENCE [LARGE SCALE GENOMIC DNA]</scope>
    <source>
        <strain evidence="2 3">NCTC11390</strain>
    </source>
</reference>
<proteinExistence type="predicted"/>